<feature type="region of interest" description="Disordered" evidence="1">
    <location>
        <begin position="51"/>
        <end position="76"/>
    </location>
</feature>
<keyword evidence="3" id="KW-1185">Reference proteome</keyword>
<evidence type="ECO:0000256" key="1">
    <source>
        <dbReference type="SAM" id="MobiDB-lite"/>
    </source>
</evidence>
<organism evidence="2 3">
    <name type="scientific">Desulforhabdus amnigena</name>
    <dbReference type="NCBI Taxonomy" id="40218"/>
    <lineage>
        <taxon>Bacteria</taxon>
        <taxon>Pseudomonadati</taxon>
        <taxon>Thermodesulfobacteriota</taxon>
        <taxon>Syntrophobacteria</taxon>
        <taxon>Syntrophobacterales</taxon>
        <taxon>Syntrophobacteraceae</taxon>
        <taxon>Desulforhabdus</taxon>
    </lineage>
</organism>
<feature type="compositionally biased region" description="Basic and acidic residues" evidence="1">
    <location>
        <begin position="51"/>
        <end position="60"/>
    </location>
</feature>
<protein>
    <submittedName>
        <fullName evidence="2">Uncharacterized protein</fullName>
    </submittedName>
</protein>
<dbReference type="SUPFAM" id="SSF49344">
    <property type="entry name" value="CBD9-like"/>
    <property type="match status" value="1"/>
</dbReference>
<reference evidence="2" key="1">
    <citation type="submission" date="2022-12" db="EMBL/GenBank/DDBJ databases">
        <title>Reference genome sequencing for broad-spectrum identification of bacterial and archaeal isolates by mass spectrometry.</title>
        <authorList>
            <person name="Sekiguchi Y."/>
            <person name="Tourlousse D.M."/>
        </authorList>
    </citation>
    <scope>NUCLEOTIDE SEQUENCE</scope>
    <source>
        <strain evidence="2">ASRB1</strain>
    </source>
</reference>
<dbReference type="Gene3D" id="2.60.40.1190">
    <property type="match status" value="1"/>
</dbReference>
<gene>
    <name evidence="2" type="ORF">DAMNIGENAA_31130</name>
</gene>
<dbReference type="AlphaFoldDB" id="A0A9W6FVI9"/>
<name>A0A9W6FVI9_9BACT</name>
<sequence>MAKLDGDISEWPQETAVKPSEIQSLRDGASLNHTYFISHDNDALYVAGDVSDSHPEHPGEEWAWTGIHWNQGGQVK</sequence>
<evidence type="ECO:0000313" key="2">
    <source>
        <dbReference type="EMBL" id="GLI35680.1"/>
    </source>
</evidence>
<evidence type="ECO:0000313" key="3">
    <source>
        <dbReference type="Proteomes" id="UP001144372"/>
    </source>
</evidence>
<comment type="caution">
    <text evidence="2">The sequence shown here is derived from an EMBL/GenBank/DDBJ whole genome shotgun (WGS) entry which is preliminary data.</text>
</comment>
<dbReference type="EMBL" id="BSDR01000001">
    <property type="protein sequence ID" value="GLI35680.1"/>
    <property type="molecule type" value="Genomic_DNA"/>
</dbReference>
<dbReference type="Proteomes" id="UP001144372">
    <property type="component" value="Unassembled WGS sequence"/>
</dbReference>
<proteinExistence type="predicted"/>
<accession>A0A9W6FVI9</accession>
<feature type="region of interest" description="Disordered" evidence="1">
    <location>
        <begin position="1"/>
        <end position="22"/>
    </location>
</feature>